<keyword evidence="2" id="KW-1185">Reference proteome</keyword>
<feature type="non-terminal residue" evidence="1">
    <location>
        <position position="1"/>
    </location>
</feature>
<sequence>AEVAAAVWDAHRTAAAICYAGAATGEWRSRPVSGFTAEDGHWTIHALAALPGRRRVAAETGP</sequence>
<comment type="caution">
    <text evidence="1">The sequence shown here is derived from an EMBL/GenBank/DDBJ whole genome shotgun (WGS) entry which is preliminary data.</text>
</comment>
<dbReference type="Proteomes" id="UP001596956">
    <property type="component" value="Unassembled WGS sequence"/>
</dbReference>
<name>A0ABW3BIY0_9ACTN</name>
<proteinExistence type="predicted"/>
<evidence type="ECO:0000313" key="1">
    <source>
        <dbReference type="EMBL" id="MFD0802791.1"/>
    </source>
</evidence>
<reference evidence="2" key="1">
    <citation type="journal article" date="2019" name="Int. J. Syst. Evol. Microbiol.">
        <title>The Global Catalogue of Microorganisms (GCM) 10K type strain sequencing project: providing services to taxonomists for standard genome sequencing and annotation.</title>
        <authorList>
            <consortium name="The Broad Institute Genomics Platform"/>
            <consortium name="The Broad Institute Genome Sequencing Center for Infectious Disease"/>
            <person name="Wu L."/>
            <person name="Ma J."/>
        </authorList>
    </citation>
    <scope>NUCLEOTIDE SEQUENCE [LARGE SCALE GENOMIC DNA]</scope>
    <source>
        <strain evidence="2">CCUG 63369</strain>
    </source>
</reference>
<dbReference type="EMBL" id="JBHTHR010000599">
    <property type="protein sequence ID" value="MFD0802791.1"/>
    <property type="molecule type" value="Genomic_DNA"/>
</dbReference>
<accession>A0ABW3BIY0</accession>
<organism evidence="1 2">
    <name type="scientific">Streptomonospora algeriensis</name>
    <dbReference type="NCBI Taxonomy" id="995084"/>
    <lineage>
        <taxon>Bacteria</taxon>
        <taxon>Bacillati</taxon>
        <taxon>Actinomycetota</taxon>
        <taxon>Actinomycetes</taxon>
        <taxon>Streptosporangiales</taxon>
        <taxon>Nocardiopsidaceae</taxon>
        <taxon>Streptomonospora</taxon>
    </lineage>
</organism>
<gene>
    <name evidence="1" type="ORF">ACFQZU_15890</name>
</gene>
<evidence type="ECO:0000313" key="2">
    <source>
        <dbReference type="Proteomes" id="UP001596956"/>
    </source>
</evidence>
<protein>
    <submittedName>
        <fullName evidence="1">Uncharacterized protein</fullName>
    </submittedName>
</protein>